<evidence type="ECO:0000313" key="4">
    <source>
        <dbReference type="Proteomes" id="UP000215694"/>
    </source>
</evidence>
<feature type="transmembrane region" description="Helical" evidence="1">
    <location>
        <begin position="105"/>
        <end position="127"/>
    </location>
</feature>
<feature type="transmembrane region" description="Helical" evidence="1">
    <location>
        <begin position="277"/>
        <end position="295"/>
    </location>
</feature>
<sequence>MVNRNESLINEAKKSKKLPNFIWALVLSMIFMYGGSLIGGFGILPIYLSLSIISYFKSNQELLYLLISLLSFVFISLVVFFRVIKIEKRKLSSIGFYKNNWLKKYAFGFAIGIAMMSLVVLILFLFGCVTVETNDIQPIGGSAILPICIILIGWIIQGGTEEILTRGWLMNVLGARYNVAIGLIISSAFFGLLHLGNDNVSIIAILNITLVGIFFGLYVIKTNDLWAVCGMHSAWNFAQGNLFGFEVSGIDTSVGTLVDLNLVGNNFISGGIFGPEAGFGATIVLLAGIFIIYVLDKKGKFNTY</sequence>
<keyword evidence="1" id="KW-0812">Transmembrane</keyword>
<feature type="transmembrane region" description="Helical" evidence="1">
    <location>
        <begin position="139"/>
        <end position="156"/>
    </location>
</feature>
<dbReference type="PANTHER" id="PTHR39430">
    <property type="entry name" value="MEMBRANE-ASSOCIATED PROTEASE-RELATED"/>
    <property type="match status" value="1"/>
</dbReference>
<dbReference type="GO" id="GO:0004175">
    <property type="term" value="F:endopeptidase activity"/>
    <property type="evidence" value="ECO:0007669"/>
    <property type="project" value="UniProtKB-ARBA"/>
</dbReference>
<dbReference type="RefSeq" id="WP_094368115.1">
    <property type="nucleotide sequence ID" value="NZ_NOJY02000024.1"/>
</dbReference>
<feature type="domain" description="CAAX prenyl protease 2/Lysostaphin resistance protein A-like" evidence="2">
    <location>
        <begin position="146"/>
        <end position="237"/>
    </location>
</feature>
<feature type="transmembrane region" description="Helical" evidence="1">
    <location>
        <begin position="177"/>
        <end position="196"/>
    </location>
</feature>
<keyword evidence="4" id="KW-1185">Reference proteome</keyword>
<dbReference type="AlphaFoldDB" id="A0A371J189"/>
<evidence type="ECO:0000259" key="2">
    <source>
        <dbReference type="Pfam" id="PF02517"/>
    </source>
</evidence>
<accession>A0A371J189</accession>
<keyword evidence="1" id="KW-1133">Transmembrane helix</keyword>
<feature type="transmembrane region" description="Helical" evidence="1">
    <location>
        <begin position="21"/>
        <end position="50"/>
    </location>
</feature>
<keyword evidence="3" id="KW-0482">Metalloprotease</keyword>
<name>A0A371J189_9FIRM</name>
<dbReference type="PANTHER" id="PTHR39430:SF1">
    <property type="entry name" value="PROTEASE"/>
    <property type="match status" value="1"/>
</dbReference>
<protein>
    <submittedName>
        <fullName evidence="3">CPBP family intramembrane metalloprotease</fullName>
    </submittedName>
</protein>
<keyword evidence="3" id="KW-0378">Hydrolase</keyword>
<reference evidence="3 4" key="1">
    <citation type="journal article" date="2017" name="Genome Announc.">
        <title>Draft Genome Sequence of Romboutsia weinsteinii sp. nov. Strain CCRI-19649(T) Isolated from Surface Water.</title>
        <authorList>
            <person name="Maheux A.F."/>
            <person name="Boudreau D.K."/>
            <person name="Berube E."/>
            <person name="Boissinot M."/>
            <person name="Cantin P."/>
            <person name="Raymond F."/>
            <person name="Corbeil J."/>
            <person name="Omar R.F."/>
            <person name="Bergeron M.G."/>
        </authorList>
    </citation>
    <scope>NUCLEOTIDE SEQUENCE [LARGE SCALE GENOMIC DNA]</scope>
    <source>
        <strain evidence="3 4">CCRI-19649</strain>
    </source>
</reference>
<dbReference type="Proteomes" id="UP000215694">
    <property type="component" value="Unassembled WGS sequence"/>
</dbReference>
<evidence type="ECO:0000256" key="1">
    <source>
        <dbReference type="SAM" id="Phobius"/>
    </source>
</evidence>
<feature type="transmembrane region" description="Helical" evidence="1">
    <location>
        <begin position="62"/>
        <end position="84"/>
    </location>
</feature>
<dbReference type="EMBL" id="NOJY02000024">
    <property type="protein sequence ID" value="RDY26561.1"/>
    <property type="molecule type" value="Genomic_DNA"/>
</dbReference>
<proteinExistence type="predicted"/>
<dbReference type="InterPro" id="IPR003675">
    <property type="entry name" value="Rce1/LyrA-like_dom"/>
</dbReference>
<evidence type="ECO:0000313" key="3">
    <source>
        <dbReference type="EMBL" id="RDY26561.1"/>
    </source>
</evidence>
<dbReference type="GO" id="GO:0080120">
    <property type="term" value="P:CAAX-box protein maturation"/>
    <property type="evidence" value="ECO:0007669"/>
    <property type="project" value="UniProtKB-ARBA"/>
</dbReference>
<dbReference type="OrthoDB" id="324900at2"/>
<keyword evidence="3" id="KW-0645">Protease</keyword>
<comment type="caution">
    <text evidence="3">The sequence shown here is derived from an EMBL/GenBank/DDBJ whole genome shotgun (WGS) entry which is preliminary data.</text>
</comment>
<organism evidence="3 4">
    <name type="scientific">Romboutsia weinsteinii</name>
    <dbReference type="NCBI Taxonomy" id="2020949"/>
    <lineage>
        <taxon>Bacteria</taxon>
        <taxon>Bacillati</taxon>
        <taxon>Bacillota</taxon>
        <taxon>Clostridia</taxon>
        <taxon>Peptostreptococcales</taxon>
        <taxon>Peptostreptococcaceae</taxon>
        <taxon>Romboutsia</taxon>
    </lineage>
</organism>
<gene>
    <name evidence="3" type="ORF">CHL78_012975</name>
</gene>
<dbReference type="Pfam" id="PF02517">
    <property type="entry name" value="Rce1-like"/>
    <property type="match status" value="1"/>
</dbReference>
<feature type="transmembrane region" description="Helical" evidence="1">
    <location>
        <begin position="202"/>
        <end position="220"/>
    </location>
</feature>
<keyword evidence="1" id="KW-0472">Membrane</keyword>
<dbReference type="GO" id="GO:0008237">
    <property type="term" value="F:metallopeptidase activity"/>
    <property type="evidence" value="ECO:0007669"/>
    <property type="project" value="UniProtKB-KW"/>
</dbReference>
<dbReference type="GO" id="GO:0006508">
    <property type="term" value="P:proteolysis"/>
    <property type="evidence" value="ECO:0007669"/>
    <property type="project" value="UniProtKB-KW"/>
</dbReference>